<evidence type="ECO:0000256" key="2">
    <source>
        <dbReference type="SAM" id="MobiDB-lite"/>
    </source>
</evidence>
<feature type="compositionally biased region" description="Basic and acidic residues" evidence="2">
    <location>
        <begin position="499"/>
        <end position="518"/>
    </location>
</feature>
<sequence length="539" mass="56121">MPESVVQRIVPGAPPPAPLSKSAKKKRRAKGKSEHEDTPAGAEADSAARTEATPEATEVKETTPAPEPIAQSESQGIPIPEEDVLLKPSPIVDLVHKRLKVTTKKIGRITVYAATDPEKLNDDQKRTIKTLPTLEAVQKELGEVKKAIEVHEAELVQELAIKRLEAEKAEKTRINGAVSAAQAALVTKTNAILDLLRLRSLLASGALDISGLTEASEVAALFSIADALTGEDSASKQAAINDLFFGQDLHGISSSRLLEIVDLAFNPPRAPTPEPIEEPVALEESIVHVEAEVPTAEIPTATVSGSFRFIQDSEIETPSFEEGGVWVEKSDAAGHEEPIVNGHVAEEAAPAPAEAPIDWAADEEGGLPSIAGLHAEFGTSGSATPAEGHEHAHVEAAAAPEVNGHAAEQPSTEAASENDGFTQARGGRGRGGRGGFRGGERGGPRGGYRGGDRGSFRGGRGGERGGFRGERHERGERGERGRGGGAGGERGSFRGSRGNGERGGRGGGEWRGDGERRGGRGRGRGGPPPAAAPAAAPQA</sequence>
<gene>
    <name evidence="3" type="ORF">BDN70DRAFT_932907</name>
</gene>
<protein>
    <submittedName>
        <fullName evidence="3">Uncharacterized protein</fullName>
    </submittedName>
</protein>
<accession>A0A9P6D075</accession>
<evidence type="ECO:0000313" key="3">
    <source>
        <dbReference type="EMBL" id="KAF9479064.1"/>
    </source>
</evidence>
<feature type="compositionally biased region" description="Polar residues" evidence="2">
    <location>
        <begin position="409"/>
        <end position="421"/>
    </location>
</feature>
<proteinExistence type="predicted"/>
<feature type="region of interest" description="Disordered" evidence="2">
    <location>
        <begin position="371"/>
        <end position="539"/>
    </location>
</feature>
<evidence type="ECO:0000256" key="1">
    <source>
        <dbReference type="SAM" id="Coils"/>
    </source>
</evidence>
<dbReference type="Proteomes" id="UP000807469">
    <property type="component" value="Unassembled WGS sequence"/>
</dbReference>
<dbReference type="AlphaFoldDB" id="A0A9P6D075"/>
<evidence type="ECO:0000313" key="4">
    <source>
        <dbReference type="Proteomes" id="UP000807469"/>
    </source>
</evidence>
<keyword evidence="1" id="KW-0175">Coiled coil</keyword>
<dbReference type="EMBL" id="MU155221">
    <property type="protein sequence ID" value="KAF9479064.1"/>
    <property type="molecule type" value="Genomic_DNA"/>
</dbReference>
<comment type="caution">
    <text evidence="3">The sequence shown here is derived from an EMBL/GenBank/DDBJ whole genome shotgun (WGS) entry which is preliminary data.</text>
</comment>
<dbReference type="OrthoDB" id="2409325at2759"/>
<reference evidence="3" key="1">
    <citation type="submission" date="2020-11" db="EMBL/GenBank/DDBJ databases">
        <authorList>
            <consortium name="DOE Joint Genome Institute"/>
            <person name="Ahrendt S."/>
            <person name="Riley R."/>
            <person name="Andreopoulos W."/>
            <person name="Labutti K."/>
            <person name="Pangilinan J."/>
            <person name="Ruiz-Duenas F.J."/>
            <person name="Barrasa J.M."/>
            <person name="Sanchez-Garcia M."/>
            <person name="Camarero S."/>
            <person name="Miyauchi S."/>
            <person name="Serrano A."/>
            <person name="Linde D."/>
            <person name="Babiker R."/>
            <person name="Drula E."/>
            <person name="Ayuso-Fernandez I."/>
            <person name="Pacheco R."/>
            <person name="Padilla G."/>
            <person name="Ferreira P."/>
            <person name="Barriuso J."/>
            <person name="Kellner H."/>
            <person name="Castanera R."/>
            <person name="Alfaro M."/>
            <person name="Ramirez L."/>
            <person name="Pisabarro A.G."/>
            <person name="Kuo A."/>
            <person name="Tritt A."/>
            <person name="Lipzen A."/>
            <person name="He G."/>
            <person name="Yan M."/>
            <person name="Ng V."/>
            <person name="Cullen D."/>
            <person name="Martin F."/>
            <person name="Rosso M.-N."/>
            <person name="Henrissat B."/>
            <person name="Hibbett D."/>
            <person name="Martinez A.T."/>
            <person name="Grigoriev I.V."/>
        </authorList>
    </citation>
    <scope>NUCLEOTIDE SEQUENCE</scope>
    <source>
        <strain evidence="3">CIRM-BRFM 674</strain>
    </source>
</reference>
<feature type="compositionally biased region" description="Basic and acidic residues" evidence="2">
    <location>
        <begin position="450"/>
        <end position="482"/>
    </location>
</feature>
<name>A0A9P6D075_9AGAR</name>
<keyword evidence="4" id="KW-1185">Reference proteome</keyword>
<organism evidence="3 4">
    <name type="scientific">Pholiota conissans</name>
    <dbReference type="NCBI Taxonomy" id="109636"/>
    <lineage>
        <taxon>Eukaryota</taxon>
        <taxon>Fungi</taxon>
        <taxon>Dikarya</taxon>
        <taxon>Basidiomycota</taxon>
        <taxon>Agaricomycotina</taxon>
        <taxon>Agaricomycetes</taxon>
        <taxon>Agaricomycetidae</taxon>
        <taxon>Agaricales</taxon>
        <taxon>Agaricineae</taxon>
        <taxon>Strophariaceae</taxon>
        <taxon>Pholiota</taxon>
    </lineage>
</organism>
<feature type="region of interest" description="Disordered" evidence="2">
    <location>
        <begin position="1"/>
        <end position="79"/>
    </location>
</feature>
<feature type="coiled-coil region" evidence="1">
    <location>
        <begin position="134"/>
        <end position="172"/>
    </location>
</feature>
<feature type="compositionally biased region" description="Low complexity" evidence="2">
    <location>
        <begin position="47"/>
        <end position="56"/>
    </location>
</feature>